<dbReference type="Proteomes" id="UP001221142">
    <property type="component" value="Unassembled WGS sequence"/>
</dbReference>
<dbReference type="Gene3D" id="3.80.10.10">
    <property type="entry name" value="Ribonuclease Inhibitor"/>
    <property type="match status" value="1"/>
</dbReference>
<feature type="non-terminal residue" evidence="1">
    <location>
        <position position="371"/>
    </location>
</feature>
<organism evidence="1 2">
    <name type="scientific">Roridomyces roridus</name>
    <dbReference type="NCBI Taxonomy" id="1738132"/>
    <lineage>
        <taxon>Eukaryota</taxon>
        <taxon>Fungi</taxon>
        <taxon>Dikarya</taxon>
        <taxon>Basidiomycota</taxon>
        <taxon>Agaricomycotina</taxon>
        <taxon>Agaricomycetes</taxon>
        <taxon>Agaricomycetidae</taxon>
        <taxon>Agaricales</taxon>
        <taxon>Marasmiineae</taxon>
        <taxon>Mycenaceae</taxon>
        <taxon>Roridomyces</taxon>
    </lineage>
</organism>
<dbReference type="EMBL" id="JARKIF010000006">
    <property type="protein sequence ID" value="KAJ7636943.1"/>
    <property type="molecule type" value="Genomic_DNA"/>
</dbReference>
<reference evidence="1" key="1">
    <citation type="submission" date="2023-03" db="EMBL/GenBank/DDBJ databases">
        <title>Massive genome expansion in bonnet fungi (Mycena s.s.) driven by repeated elements and novel gene families across ecological guilds.</title>
        <authorList>
            <consortium name="Lawrence Berkeley National Laboratory"/>
            <person name="Harder C.B."/>
            <person name="Miyauchi S."/>
            <person name="Viragh M."/>
            <person name="Kuo A."/>
            <person name="Thoen E."/>
            <person name="Andreopoulos B."/>
            <person name="Lu D."/>
            <person name="Skrede I."/>
            <person name="Drula E."/>
            <person name="Henrissat B."/>
            <person name="Morin E."/>
            <person name="Kohler A."/>
            <person name="Barry K."/>
            <person name="LaButti K."/>
            <person name="Morin E."/>
            <person name="Salamov A."/>
            <person name="Lipzen A."/>
            <person name="Mereny Z."/>
            <person name="Hegedus B."/>
            <person name="Baldrian P."/>
            <person name="Stursova M."/>
            <person name="Weitz H."/>
            <person name="Taylor A."/>
            <person name="Grigoriev I.V."/>
            <person name="Nagy L.G."/>
            <person name="Martin F."/>
            <person name="Kauserud H."/>
        </authorList>
    </citation>
    <scope>NUCLEOTIDE SEQUENCE</scope>
    <source>
        <strain evidence="1">9284</strain>
    </source>
</reference>
<comment type="caution">
    <text evidence="1">The sequence shown here is derived from an EMBL/GenBank/DDBJ whole genome shotgun (WGS) entry which is preliminary data.</text>
</comment>
<evidence type="ECO:0000313" key="1">
    <source>
        <dbReference type="EMBL" id="KAJ7636943.1"/>
    </source>
</evidence>
<name>A0AAD7FQ49_9AGAR</name>
<evidence type="ECO:0008006" key="3">
    <source>
        <dbReference type="Google" id="ProtNLM"/>
    </source>
</evidence>
<keyword evidence="2" id="KW-1185">Reference proteome</keyword>
<dbReference type="AlphaFoldDB" id="A0AAD7FQ49"/>
<dbReference type="SUPFAM" id="SSF52047">
    <property type="entry name" value="RNI-like"/>
    <property type="match status" value="1"/>
</dbReference>
<protein>
    <recommendedName>
        <fullName evidence="3">F-box domain-containing protein</fullName>
    </recommendedName>
</protein>
<dbReference type="InterPro" id="IPR032675">
    <property type="entry name" value="LRR_dom_sf"/>
</dbReference>
<sequence length="371" mass="42498">MPVLPQEIWDLIISLCEHDSFPSCSLVCRAWVTSSRFQQFETRKLRPVVISPSSLPDILNLVDSSTSTISPYINRLVLKDWGPSSESSSSTFHAQLPRITGRMSVIESLTFDSTNWEDMMDGALKFLVFNFRDTLKTLELRDCPCRSFDSLVDLICSFPALDKLTLYRIVRLGPKGERRDSRPLGLLRSVQVHGFIKQELFRWLRAAKCLDMEEVSLGPLFPGEAPVVGKFLKALKDNLKRLTLSGESAPHLHRAIDLKHNTHLTSVHFTNLHVNRPGNQPTDASDWFIQLLLAIRSTQLQNLQFSLWVYSTVSVDALQHFPWFSLRTCLERPQFVCITSVKFSFHMVTEGGRARWPWRSDYMRIGEGFIR</sequence>
<proteinExistence type="predicted"/>
<accession>A0AAD7FQ49</accession>
<dbReference type="SUPFAM" id="SSF81383">
    <property type="entry name" value="F-box domain"/>
    <property type="match status" value="1"/>
</dbReference>
<dbReference type="InterPro" id="IPR036047">
    <property type="entry name" value="F-box-like_dom_sf"/>
</dbReference>
<dbReference type="CDD" id="cd09917">
    <property type="entry name" value="F-box_SF"/>
    <property type="match status" value="1"/>
</dbReference>
<evidence type="ECO:0000313" key="2">
    <source>
        <dbReference type="Proteomes" id="UP001221142"/>
    </source>
</evidence>
<gene>
    <name evidence="1" type="ORF">FB45DRAFT_1001859</name>
</gene>